<organism evidence="2 3">
    <name type="scientific">Pantoea cypripedii</name>
    <name type="common">Pectobacterium cypripedii</name>
    <name type="synonym">Erwinia cypripedii</name>
    <dbReference type="NCBI Taxonomy" id="55209"/>
    <lineage>
        <taxon>Bacteria</taxon>
        <taxon>Pseudomonadati</taxon>
        <taxon>Pseudomonadota</taxon>
        <taxon>Gammaproteobacteria</taxon>
        <taxon>Enterobacterales</taxon>
        <taxon>Erwiniaceae</taxon>
        <taxon>Pantoea</taxon>
    </lineage>
</organism>
<comment type="caution">
    <text evidence="2">The sequence shown here is derived from an EMBL/GenBank/DDBJ whole genome shotgun (WGS) entry which is preliminary data.</text>
</comment>
<feature type="compositionally biased region" description="Polar residues" evidence="1">
    <location>
        <begin position="132"/>
        <end position="148"/>
    </location>
</feature>
<evidence type="ECO:0000313" key="3">
    <source>
        <dbReference type="Proteomes" id="UP000193749"/>
    </source>
</evidence>
<dbReference type="STRING" id="55209.HA50_15095"/>
<proteinExistence type="predicted"/>
<evidence type="ECO:0000313" key="2">
    <source>
        <dbReference type="EMBL" id="ORM94605.1"/>
    </source>
</evidence>
<dbReference type="RefSeq" id="WP_084876431.1">
    <property type="nucleotide sequence ID" value="NZ_MLJI01000001.1"/>
</dbReference>
<name>A0A1X1EXV6_PANCY</name>
<dbReference type="Proteomes" id="UP000193749">
    <property type="component" value="Unassembled WGS sequence"/>
</dbReference>
<dbReference type="EMBL" id="MLJI01000001">
    <property type="protein sequence ID" value="ORM94605.1"/>
    <property type="molecule type" value="Genomic_DNA"/>
</dbReference>
<sequence>MSFLEESYQQILESFSSRLEQAKAIFEVNYNNSHITLIDDEGSTINLGIENRNKQQQELSTEQRQELSTKQQQELSTEQQQELSTKQQQELSTKQQQELSTKQQQELSTKQQQELSTKQQQELSTKQQQELSTKQQELSTKQQELSTKQQELGTEQQGGLSTDHETRSNVDSKDLASSAREVAIDSKNKDLLSMNKGEIEAEIKDLVDQIKESEKYYEEHICDENKNPKTFYQMITGELFSCEIDNPEKEIKTYLEFLKVYQEVIWAELLALSAPIRNGKKRGVKKSVIMKEIMVLSIRGYLTVRDFSELLGRNPNSLRRDYLNPLVKDGILKLAYPTTPTHAFQGYKCSILKFASDLKKYDE</sequence>
<feature type="region of interest" description="Disordered" evidence="1">
    <location>
        <begin position="55"/>
        <end position="178"/>
    </location>
</feature>
<dbReference type="AlphaFoldDB" id="A0A1X1EXV6"/>
<dbReference type="OrthoDB" id="9768354at2"/>
<feature type="compositionally biased region" description="Low complexity" evidence="1">
    <location>
        <begin position="149"/>
        <end position="160"/>
    </location>
</feature>
<gene>
    <name evidence="2" type="ORF">HA50_15095</name>
</gene>
<keyword evidence="3" id="KW-1185">Reference proteome</keyword>
<accession>A0A1X1EXV6</accession>
<evidence type="ECO:0000256" key="1">
    <source>
        <dbReference type="SAM" id="MobiDB-lite"/>
    </source>
</evidence>
<feature type="compositionally biased region" description="Low complexity" evidence="1">
    <location>
        <begin position="71"/>
        <end position="131"/>
    </location>
</feature>
<feature type="compositionally biased region" description="Basic and acidic residues" evidence="1">
    <location>
        <begin position="162"/>
        <end position="174"/>
    </location>
</feature>
<feature type="compositionally biased region" description="Basic and acidic residues" evidence="1">
    <location>
        <begin position="55"/>
        <end position="67"/>
    </location>
</feature>
<reference evidence="2 3" key="1">
    <citation type="journal article" date="2017" name="Antonie Van Leeuwenhoek">
        <title>Phylogenomic resolution of the bacterial genus Pantoea and its relationship with Erwinia and Tatumella.</title>
        <authorList>
            <person name="Palmer M."/>
            <person name="Steenkamp E.T."/>
            <person name="Coetzee M.P."/>
            <person name="Chan W.Y."/>
            <person name="van Zyl E."/>
            <person name="De Maayer P."/>
            <person name="Coutinho T.A."/>
            <person name="Blom J."/>
            <person name="Smits T.H."/>
            <person name="Duffy B."/>
            <person name="Venter S.N."/>
        </authorList>
    </citation>
    <scope>NUCLEOTIDE SEQUENCE [LARGE SCALE GENOMIC DNA]</scope>
    <source>
        <strain evidence="2 3">LMG 2657</strain>
    </source>
</reference>
<protein>
    <submittedName>
        <fullName evidence="2">Uncharacterized protein</fullName>
    </submittedName>
</protein>